<dbReference type="EMBL" id="JBBLZC010000003">
    <property type="protein sequence ID" value="MEK0082445.1"/>
    <property type="molecule type" value="Genomic_DNA"/>
</dbReference>
<comment type="subcellular location">
    <subcellularLocation>
        <location evidence="4">Cell outer membrane</location>
    </subcellularLocation>
</comment>
<evidence type="ECO:0000256" key="5">
    <source>
        <dbReference type="SAM" id="MobiDB-lite"/>
    </source>
</evidence>
<evidence type="ECO:0000259" key="7">
    <source>
        <dbReference type="Pfam" id="PF04453"/>
    </source>
</evidence>
<keyword evidence="1 4" id="KW-0732">Signal</keyword>
<proteinExistence type="inferred from homology"/>
<comment type="similarity">
    <text evidence="4">Belongs to the LptD family.</text>
</comment>
<evidence type="ECO:0000256" key="4">
    <source>
        <dbReference type="HAMAP-Rule" id="MF_01411"/>
    </source>
</evidence>
<dbReference type="InterPro" id="IPR007543">
    <property type="entry name" value="LptD_C"/>
</dbReference>
<comment type="caution">
    <text evidence="8">The sequence shown here is derived from an EMBL/GenBank/DDBJ whole genome shotgun (WGS) entry which is preliminary data.</text>
</comment>
<evidence type="ECO:0000313" key="9">
    <source>
        <dbReference type="Proteomes" id="UP001375743"/>
    </source>
</evidence>
<dbReference type="InterPro" id="IPR050218">
    <property type="entry name" value="LptD"/>
</dbReference>
<keyword evidence="9" id="KW-1185">Reference proteome</keyword>
<feature type="signal peptide" evidence="4">
    <location>
        <begin position="1"/>
        <end position="37"/>
    </location>
</feature>
<feature type="domain" description="LptD C-terminal" evidence="7">
    <location>
        <begin position="305"/>
        <end position="672"/>
    </location>
</feature>
<dbReference type="Gene3D" id="2.60.450.10">
    <property type="entry name" value="Lipopolysaccharide (LPS) transport protein A like domain"/>
    <property type="match status" value="1"/>
</dbReference>
<dbReference type="InterPro" id="IPR005653">
    <property type="entry name" value="OstA-like_N"/>
</dbReference>
<dbReference type="Proteomes" id="UP001375743">
    <property type="component" value="Unassembled WGS sequence"/>
</dbReference>
<dbReference type="PANTHER" id="PTHR30189">
    <property type="entry name" value="LPS-ASSEMBLY PROTEIN"/>
    <property type="match status" value="1"/>
</dbReference>
<feature type="chain" id="PRO_5044939233" description="LPS-assembly protein LptD" evidence="4">
    <location>
        <begin position="38"/>
        <end position="748"/>
    </location>
</feature>
<keyword evidence="3 4" id="KW-0998">Cell outer membrane</keyword>
<comment type="subunit">
    <text evidence="4">Component of the lipopolysaccharide transport and assembly complex.</text>
</comment>
<evidence type="ECO:0000259" key="6">
    <source>
        <dbReference type="Pfam" id="PF03968"/>
    </source>
</evidence>
<name>A0ABU8XMN7_9PROT</name>
<sequence precursor="true">MGRRGSRPGSSRGVAARLLAALAVALLGSVAPQPVLAQASAAARTGKEPFVVTADKLIYDTDKKTVTATGDVEISSGERRLLADQVVYDQTTGRMVARGNVVLIEPSGDATFADEAEVTGDLREGMAKSVAMLMKDESRLAAAQGTRREGRIVELEKAVYSPCPICKDGTGGPLWQIKSRRVIYDQDAQTVSYRDARLELFGLPFLYTPYFRHPAPGVEQQSGFLTPTFGTTSETGLITQVPYYFALSPSADFTFAPIFTQTAGVVLAGEYRQQHRDGFTRLAASGTYAEMAESDQETEQGKELRGHVKADGDYGATRNSRAGYNIFLSSDKTYLDRYKLSDEDVLRNRVYFEGFEDRNFWTVDGYYFQGLRTFDDQDRIPVALPYAQTRLISQPLRWGSVLTLDSSVLGLTRSKGLDTRRLSTRFGWTVPHVGAIGDVYRLDLSLRGDAYNTDGDPQTLEAGGGTNSTGRVLPRATLDWSWPLADMTDAWVHEVEPMVSFTMAPADANSSEIPNEDSRVFELDETNLFEPSRYPGLDRFDGGTKVAYGLRFSSLGPRATELSGVFGQSYAFSGGTDLSDQAGVGDGFSDYVGGLYVRPSPLLDLSYRFRLAKDELRFHRSEALAALGPAFLRFNVGYVNLSKEPGTVTSGGEIGTVSREELVLGARAQLTPRIAIGAQTRQDLSAHQTVANQLGLLYTHPCLVLAAGFEQRFTPDAKLGNETVFLVRIAFENLGAIEAGGGLFGSQQ</sequence>
<dbReference type="RefSeq" id="WP_418158293.1">
    <property type="nucleotide sequence ID" value="NZ_JBBLZC010000003.1"/>
</dbReference>
<keyword evidence="2 4" id="KW-0472">Membrane</keyword>
<dbReference type="PANTHER" id="PTHR30189:SF1">
    <property type="entry name" value="LPS-ASSEMBLY PROTEIN LPTD"/>
    <property type="match status" value="1"/>
</dbReference>
<feature type="domain" description="Organic solvent tolerance-like N-terminal" evidence="6">
    <location>
        <begin position="52"/>
        <end position="133"/>
    </location>
</feature>
<accession>A0ABU8XMN7</accession>
<gene>
    <name evidence="4 8" type="primary">lptD</name>
    <name evidence="8" type="ORF">U1T56_04735</name>
</gene>
<feature type="region of interest" description="Disordered" evidence="5">
    <location>
        <begin position="291"/>
        <end position="310"/>
    </location>
</feature>
<dbReference type="InterPro" id="IPR020889">
    <property type="entry name" value="LipoPS_assembly_LptD"/>
</dbReference>
<dbReference type="Pfam" id="PF03968">
    <property type="entry name" value="LptD_N"/>
    <property type="match status" value="1"/>
</dbReference>
<dbReference type="Pfam" id="PF04453">
    <property type="entry name" value="LptD"/>
    <property type="match status" value="1"/>
</dbReference>
<evidence type="ECO:0000256" key="3">
    <source>
        <dbReference type="ARBA" id="ARBA00023237"/>
    </source>
</evidence>
<dbReference type="HAMAP" id="MF_01411">
    <property type="entry name" value="LPS_assembly_LptD"/>
    <property type="match status" value="1"/>
</dbReference>
<organism evidence="8 9">
    <name type="scientific">Benzoatithermus flavus</name>
    <dbReference type="NCBI Taxonomy" id="3108223"/>
    <lineage>
        <taxon>Bacteria</taxon>
        <taxon>Pseudomonadati</taxon>
        <taxon>Pseudomonadota</taxon>
        <taxon>Alphaproteobacteria</taxon>
        <taxon>Geminicoccales</taxon>
        <taxon>Geminicoccaceae</taxon>
        <taxon>Benzoatithermus</taxon>
    </lineage>
</organism>
<protein>
    <recommendedName>
        <fullName evidence="4">LPS-assembly protein LptD</fullName>
    </recommendedName>
</protein>
<comment type="function">
    <text evidence="4">Involved in the assembly of lipopolysaccharide (LPS) at the surface of the outer membrane.</text>
</comment>
<evidence type="ECO:0000256" key="2">
    <source>
        <dbReference type="ARBA" id="ARBA00023136"/>
    </source>
</evidence>
<evidence type="ECO:0000313" key="8">
    <source>
        <dbReference type="EMBL" id="MEK0082445.1"/>
    </source>
</evidence>
<reference evidence="8 9" key="1">
    <citation type="submission" date="2024-01" db="EMBL/GenBank/DDBJ databases">
        <title>Multi-omics insights into the function and evolution of sodium benzoate biodegradation pathways in Benzoatithermus flavus gen. nov., sp. nov. from hot spring.</title>
        <authorList>
            <person name="Hu C.-J."/>
            <person name="Li W.-J."/>
        </authorList>
    </citation>
    <scope>NUCLEOTIDE SEQUENCE [LARGE SCALE GENOMIC DNA]</scope>
    <source>
        <strain evidence="8 9">SYSU G07066</strain>
    </source>
</reference>
<evidence type="ECO:0000256" key="1">
    <source>
        <dbReference type="ARBA" id="ARBA00022729"/>
    </source>
</evidence>
<feature type="compositionally biased region" description="Basic and acidic residues" evidence="5">
    <location>
        <begin position="299"/>
        <end position="310"/>
    </location>
</feature>
<comment type="caution">
    <text evidence="4">Lacks conserved residue(s) required for the propagation of feature annotation.</text>
</comment>